<dbReference type="SUPFAM" id="SSF52540">
    <property type="entry name" value="P-loop containing nucleoside triphosphate hydrolases"/>
    <property type="match status" value="1"/>
</dbReference>
<keyword evidence="3" id="KW-0812">Transmembrane</keyword>
<feature type="region of interest" description="Disordered" evidence="2">
    <location>
        <begin position="177"/>
        <end position="200"/>
    </location>
</feature>
<keyword evidence="1" id="KW-0808">Transferase</keyword>
<dbReference type="Proteomes" id="UP001324287">
    <property type="component" value="Chromosome"/>
</dbReference>
<feature type="domain" description="APS kinase" evidence="4">
    <location>
        <begin position="427"/>
        <end position="489"/>
    </location>
</feature>
<gene>
    <name evidence="5" type="ORF">U6N30_00115</name>
</gene>
<dbReference type="Gene3D" id="2.160.20.80">
    <property type="entry name" value="E3 ubiquitin-protein ligase SopA"/>
    <property type="match status" value="1"/>
</dbReference>
<protein>
    <submittedName>
        <fullName evidence="5">Pentapeptide repeat-containing protein</fullName>
    </submittedName>
</protein>
<reference evidence="5 6" key="1">
    <citation type="submission" date="2023-12" db="EMBL/GenBank/DDBJ databases">
        <title>Blastococcus brunescens sp. nov., an actonobacterium isolated from sandstone collected in sahara desert.</title>
        <authorList>
            <person name="Gtari M."/>
            <person name="Ghodhbane F."/>
        </authorList>
    </citation>
    <scope>NUCLEOTIDE SEQUENCE [LARGE SCALE GENOMIC DNA]</scope>
    <source>
        <strain evidence="5 6">BMG 8361</strain>
    </source>
</reference>
<dbReference type="PANTHER" id="PTHR14136">
    <property type="entry name" value="BTB_POZ DOMAIN-CONTAINING PROTEIN KCTD9"/>
    <property type="match status" value="1"/>
</dbReference>
<dbReference type="EMBL" id="CP141261">
    <property type="protein sequence ID" value="WRL64312.1"/>
    <property type="molecule type" value="Genomic_DNA"/>
</dbReference>
<dbReference type="Gene3D" id="3.40.50.300">
    <property type="entry name" value="P-loop containing nucleotide triphosphate hydrolases"/>
    <property type="match status" value="1"/>
</dbReference>
<evidence type="ECO:0000313" key="6">
    <source>
        <dbReference type="Proteomes" id="UP001324287"/>
    </source>
</evidence>
<sequence length="511" mass="54421">MPELTESGRRSLTFARLHWKPIATWGFAGLAVAVFLVWAIVWAPGVLARPAPSVADLQSMTASERTATQVAYAGARNAVRNTLVQAIGGAALLTTAFFAWRQIAVVRLGQTTDRFAKSVDNLGAESSAVRLGGVYTLEQVSADDRFSRSVAHVLLAFVYEVTRGAREDSAVLADDLDRGSEAASSDRSRRHATTTPAQRTVGHEVQQALTILVSDGLWKRVASKPINLATLSLRGIDLPRADLHGAALLRADLALADLRGVDLSSADLREVDARGALLHEAHLSNADLGAANLYKARLEGATGSDVHFAGADLTSAELGGATFGDCDFSGALCCSLKAEGAVLTDSIFQGALLKEANFCKADLRGVDFRNADLRLANLTGAHLGANRWDGAQILGAEGLPDPCEARLSTYRVTAVRPRGSLSLRRALRVLAIAVLQSGSFVLVHVATSLADCEARHRKGLYAKARRGEIPTHTGISDPYETPTDAEVTVETAGRSVDECARQVLEHVLHVR</sequence>
<evidence type="ECO:0000256" key="3">
    <source>
        <dbReference type="SAM" id="Phobius"/>
    </source>
</evidence>
<keyword evidence="3" id="KW-1133">Transmembrane helix</keyword>
<dbReference type="PANTHER" id="PTHR14136:SF17">
    <property type="entry name" value="BTB_POZ DOMAIN-CONTAINING PROTEIN KCTD9"/>
    <property type="match status" value="1"/>
</dbReference>
<dbReference type="RefSeq" id="WP_324275639.1">
    <property type="nucleotide sequence ID" value="NZ_CP141261.1"/>
</dbReference>
<organism evidence="5 6">
    <name type="scientific">Blastococcus brunescens</name>
    <dbReference type="NCBI Taxonomy" id="1564165"/>
    <lineage>
        <taxon>Bacteria</taxon>
        <taxon>Bacillati</taxon>
        <taxon>Actinomycetota</taxon>
        <taxon>Actinomycetes</taxon>
        <taxon>Geodermatophilales</taxon>
        <taxon>Geodermatophilaceae</taxon>
        <taxon>Blastococcus</taxon>
    </lineage>
</organism>
<accession>A0ABZ1B0H6</accession>
<name>A0ABZ1B0H6_9ACTN</name>
<feature type="transmembrane region" description="Helical" evidence="3">
    <location>
        <begin position="21"/>
        <end position="43"/>
    </location>
</feature>
<keyword evidence="6" id="KW-1185">Reference proteome</keyword>
<dbReference type="Pfam" id="PF01583">
    <property type="entry name" value="APS_kinase"/>
    <property type="match status" value="1"/>
</dbReference>
<dbReference type="InterPro" id="IPR027417">
    <property type="entry name" value="P-loop_NTPase"/>
</dbReference>
<proteinExistence type="predicted"/>
<dbReference type="InterPro" id="IPR059117">
    <property type="entry name" value="APS_kinase_dom"/>
</dbReference>
<dbReference type="Pfam" id="PF00805">
    <property type="entry name" value="Pentapeptide"/>
    <property type="match status" value="2"/>
</dbReference>
<dbReference type="SUPFAM" id="SSF141571">
    <property type="entry name" value="Pentapeptide repeat-like"/>
    <property type="match status" value="1"/>
</dbReference>
<evidence type="ECO:0000256" key="1">
    <source>
        <dbReference type="ARBA" id="ARBA00022679"/>
    </source>
</evidence>
<evidence type="ECO:0000256" key="2">
    <source>
        <dbReference type="SAM" id="MobiDB-lite"/>
    </source>
</evidence>
<keyword evidence="3" id="KW-0472">Membrane</keyword>
<evidence type="ECO:0000259" key="4">
    <source>
        <dbReference type="Pfam" id="PF01583"/>
    </source>
</evidence>
<feature type="compositionally biased region" description="Basic and acidic residues" evidence="2">
    <location>
        <begin position="177"/>
        <end position="187"/>
    </location>
</feature>
<evidence type="ECO:0000313" key="5">
    <source>
        <dbReference type="EMBL" id="WRL64312.1"/>
    </source>
</evidence>
<dbReference type="InterPro" id="IPR001646">
    <property type="entry name" value="5peptide_repeat"/>
</dbReference>
<dbReference type="InterPro" id="IPR051082">
    <property type="entry name" value="Pentapeptide-BTB/POZ_domain"/>
</dbReference>